<dbReference type="AlphaFoldDB" id="A0AAD5Y2X4"/>
<dbReference type="PROSITE" id="PS51355">
    <property type="entry name" value="GLUTATHIONE_PEROXID_3"/>
    <property type="match status" value="1"/>
</dbReference>
<evidence type="ECO:0000313" key="8">
    <source>
        <dbReference type="Proteomes" id="UP001210925"/>
    </source>
</evidence>
<dbReference type="InterPro" id="IPR029760">
    <property type="entry name" value="GPX_CS"/>
</dbReference>
<organism evidence="7 8">
    <name type="scientific">Boothiomyces macroporosus</name>
    <dbReference type="NCBI Taxonomy" id="261099"/>
    <lineage>
        <taxon>Eukaryota</taxon>
        <taxon>Fungi</taxon>
        <taxon>Fungi incertae sedis</taxon>
        <taxon>Chytridiomycota</taxon>
        <taxon>Chytridiomycota incertae sedis</taxon>
        <taxon>Chytridiomycetes</taxon>
        <taxon>Rhizophydiales</taxon>
        <taxon>Terramycetaceae</taxon>
        <taxon>Boothiomyces</taxon>
    </lineage>
</organism>
<evidence type="ECO:0000256" key="4">
    <source>
        <dbReference type="ARBA" id="ARBA00049091"/>
    </source>
</evidence>
<dbReference type="Proteomes" id="UP001210925">
    <property type="component" value="Unassembled WGS sequence"/>
</dbReference>
<dbReference type="GO" id="GO:0034599">
    <property type="term" value="P:cellular response to oxidative stress"/>
    <property type="evidence" value="ECO:0007669"/>
    <property type="project" value="TreeGrafter"/>
</dbReference>
<keyword evidence="2 6" id="KW-0575">Peroxidase</keyword>
<name>A0AAD5Y2X4_9FUNG</name>
<gene>
    <name evidence="7" type="ORF">HK103_005133</name>
</gene>
<dbReference type="PIRSF" id="PIRSF000303">
    <property type="entry name" value="Glutathion_perox"/>
    <property type="match status" value="1"/>
</dbReference>
<evidence type="ECO:0000256" key="5">
    <source>
        <dbReference type="PIRSR" id="PIRSR000303-1"/>
    </source>
</evidence>
<dbReference type="Gene3D" id="3.40.30.10">
    <property type="entry name" value="Glutaredoxin"/>
    <property type="match status" value="1"/>
</dbReference>
<feature type="active site" evidence="5">
    <location>
        <position position="39"/>
    </location>
</feature>
<dbReference type="PROSITE" id="PS00763">
    <property type="entry name" value="GLUTATHIONE_PEROXID_2"/>
    <property type="match status" value="1"/>
</dbReference>
<reference evidence="7" key="1">
    <citation type="submission" date="2020-05" db="EMBL/GenBank/DDBJ databases">
        <title>Phylogenomic resolution of chytrid fungi.</title>
        <authorList>
            <person name="Stajich J.E."/>
            <person name="Amses K."/>
            <person name="Simmons R."/>
            <person name="Seto K."/>
            <person name="Myers J."/>
            <person name="Bonds A."/>
            <person name="Quandt C.A."/>
            <person name="Barry K."/>
            <person name="Liu P."/>
            <person name="Grigoriev I."/>
            <person name="Longcore J.E."/>
            <person name="James T.Y."/>
        </authorList>
    </citation>
    <scope>NUCLEOTIDE SEQUENCE</scope>
    <source>
        <strain evidence="7">PLAUS21</strain>
    </source>
</reference>
<dbReference type="PROSITE" id="PS00460">
    <property type="entry name" value="GLUTATHIONE_PEROXID_1"/>
    <property type="match status" value="1"/>
</dbReference>
<evidence type="ECO:0000256" key="2">
    <source>
        <dbReference type="ARBA" id="ARBA00022559"/>
    </source>
</evidence>
<dbReference type="FunFam" id="3.40.30.10:FF:000010">
    <property type="entry name" value="Glutathione peroxidase"/>
    <property type="match status" value="1"/>
</dbReference>
<dbReference type="Pfam" id="PF00255">
    <property type="entry name" value="GSHPx"/>
    <property type="match status" value="1"/>
</dbReference>
<evidence type="ECO:0000256" key="6">
    <source>
        <dbReference type="RuleBase" id="RU000499"/>
    </source>
</evidence>
<comment type="catalytic activity">
    <reaction evidence="4">
        <text>a hydroperoxide + [thioredoxin]-dithiol = an alcohol + [thioredoxin]-disulfide + H2O</text>
        <dbReference type="Rhea" id="RHEA:62620"/>
        <dbReference type="Rhea" id="RHEA-COMP:10698"/>
        <dbReference type="Rhea" id="RHEA-COMP:10700"/>
        <dbReference type="ChEBI" id="CHEBI:15377"/>
        <dbReference type="ChEBI" id="CHEBI:29950"/>
        <dbReference type="ChEBI" id="CHEBI:30879"/>
        <dbReference type="ChEBI" id="CHEBI:35924"/>
        <dbReference type="ChEBI" id="CHEBI:50058"/>
        <dbReference type="EC" id="1.11.1.24"/>
    </reaction>
</comment>
<keyword evidence="3 6" id="KW-0560">Oxidoreductase</keyword>
<dbReference type="CDD" id="cd00340">
    <property type="entry name" value="GSH_Peroxidase"/>
    <property type="match status" value="1"/>
</dbReference>
<dbReference type="InterPro" id="IPR029759">
    <property type="entry name" value="GPX_AS"/>
</dbReference>
<proteinExistence type="inferred from homology"/>
<comment type="similarity">
    <text evidence="1 6">Belongs to the glutathione peroxidase family.</text>
</comment>
<dbReference type="PANTHER" id="PTHR11592:SF78">
    <property type="entry name" value="GLUTATHIONE PEROXIDASE"/>
    <property type="match status" value="1"/>
</dbReference>
<dbReference type="PANTHER" id="PTHR11592">
    <property type="entry name" value="GLUTATHIONE PEROXIDASE"/>
    <property type="match status" value="1"/>
</dbReference>
<dbReference type="EMBL" id="JADGKB010000046">
    <property type="protein sequence ID" value="KAJ3256760.1"/>
    <property type="molecule type" value="Genomic_DNA"/>
</dbReference>
<sequence>MTVAETIYQFPLKQLNGKDYDMSKLEGKVVLIVNTASKCGFTPQLAGLEELNKQYADKGLVVLGFPCNQFAGQEPLEGDEIQQVCKRNYGVSFQIMEKIEVNGDNQAPIYEYLKRTKPGILGLKRVKWNFEKFLVNREGVVVERFASTTEPKSIIPYIEKLL</sequence>
<accession>A0AAD5Y2X4</accession>
<dbReference type="PRINTS" id="PR01011">
    <property type="entry name" value="GLUTPROXDASE"/>
</dbReference>
<protein>
    <recommendedName>
        <fullName evidence="6">Glutathione peroxidase</fullName>
    </recommendedName>
</protein>
<dbReference type="InterPro" id="IPR036249">
    <property type="entry name" value="Thioredoxin-like_sf"/>
</dbReference>
<evidence type="ECO:0000256" key="3">
    <source>
        <dbReference type="ARBA" id="ARBA00023002"/>
    </source>
</evidence>
<comment type="caution">
    <text evidence="7">The sequence shown here is derived from an EMBL/GenBank/DDBJ whole genome shotgun (WGS) entry which is preliminary data.</text>
</comment>
<evidence type="ECO:0000256" key="1">
    <source>
        <dbReference type="ARBA" id="ARBA00006926"/>
    </source>
</evidence>
<dbReference type="GO" id="GO:0140824">
    <property type="term" value="F:thioredoxin-dependent peroxiredoxin activity"/>
    <property type="evidence" value="ECO:0007669"/>
    <property type="project" value="UniProtKB-EC"/>
</dbReference>
<dbReference type="SUPFAM" id="SSF52833">
    <property type="entry name" value="Thioredoxin-like"/>
    <property type="match status" value="1"/>
</dbReference>
<keyword evidence="8" id="KW-1185">Reference proteome</keyword>
<evidence type="ECO:0000313" key="7">
    <source>
        <dbReference type="EMBL" id="KAJ3256760.1"/>
    </source>
</evidence>
<dbReference type="InterPro" id="IPR000889">
    <property type="entry name" value="Glutathione_peroxidase"/>
</dbReference>